<proteinExistence type="predicted"/>
<sequence>MFWGVTIESGKRYSQVVENSFHLSMAALEPKPKEVTKNNKNISLMIEHGKAEFLLCTLEYDRVMQVPLDLGFVEGEEVAFFLNGEGIVHLTGYVLNDEDKDLTEPILSEPSESEESEEDSEEDMTEKPKQFPTVTLDDDDDDEESDDDDWTPAKEEQNKRKRGVKLEKKNKKPKLDQDDSLVKKNIQIEKRMKKQNEPRKLMKEDIEIIDTVTPVKPEKLSLQEESSESDIDTEEMSEDEDDDSIEMEEESFEDGEEDESDSGDETDGNDDTRLSDKNKTPKNSLKQKLSSSANKKNLLTPSENILKNPSLSNGKKKIQLGESDSNKLVKSSPRSEDRALSSQKRKKKNRRESLHNGSNDGTELEQKELSKDTKKSPQTQKTLFDSTPKLASSQEGTKTPKSTKKHLAGEVEIEDIRQGSGPPARKGKLVHLYYVGKLQHNNKQFEAVTKGKPFSFRMGRGEVIKGLDIGLEGMKVGGKRSICVPPSYGYGSKPMNLIPPNSTLCYEVELRAVS</sequence>
<dbReference type="InterPro" id="IPR041232">
    <property type="entry name" value="NPL"/>
</dbReference>
<dbReference type="PANTHER" id="PTHR43811:SF19">
    <property type="entry name" value="39 KDA FK506-BINDING NUCLEAR PROTEIN"/>
    <property type="match status" value="1"/>
</dbReference>
<evidence type="ECO:0000259" key="7">
    <source>
        <dbReference type="PROSITE" id="PS50059"/>
    </source>
</evidence>
<dbReference type="SUPFAM" id="SSF54534">
    <property type="entry name" value="FKBP-like"/>
    <property type="match status" value="1"/>
</dbReference>
<evidence type="ECO:0000256" key="5">
    <source>
        <dbReference type="PROSITE-ProRule" id="PRU00277"/>
    </source>
</evidence>
<feature type="domain" description="PPIase FKBP-type" evidence="7">
    <location>
        <begin position="427"/>
        <end position="514"/>
    </location>
</feature>
<feature type="compositionally biased region" description="Acidic residues" evidence="6">
    <location>
        <begin position="225"/>
        <end position="269"/>
    </location>
</feature>
<dbReference type="Pfam" id="PF00254">
    <property type="entry name" value="FKBP_C"/>
    <property type="match status" value="1"/>
</dbReference>
<feature type="compositionally biased region" description="Polar residues" evidence="6">
    <location>
        <begin position="376"/>
        <end position="400"/>
    </location>
</feature>
<keyword evidence="8" id="KW-1185">Reference proteome</keyword>
<comment type="catalytic activity">
    <reaction evidence="1 5">
        <text>[protein]-peptidylproline (omega=180) = [protein]-peptidylproline (omega=0)</text>
        <dbReference type="Rhea" id="RHEA:16237"/>
        <dbReference type="Rhea" id="RHEA-COMP:10747"/>
        <dbReference type="Rhea" id="RHEA-COMP:10748"/>
        <dbReference type="ChEBI" id="CHEBI:83833"/>
        <dbReference type="ChEBI" id="CHEBI:83834"/>
        <dbReference type="EC" id="5.2.1.8"/>
    </reaction>
</comment>
<evidence type="ECO:0000313" key="8">
    <source>
        <dbReference type="Proteomes" id="UP000694941"/>
    </source>
</evidence>
<evidence type="ECO:0000256" key="2">
    <source>
        <dbReference type="ARBA" id="ARBA00013194"/>
    </source>
</evidence>
<dbReference type="InterPro" id="IPR023566">
    <property type="entry name" value="PPIase_Fpr3/Fpr4-like"/>
</dbReference>
<evidence type="ECO:0000256" key="4">
    <source>
        <dbReference type="ARBA" id="ARBA00023235"/>
    </source>
</evidence>
<feature type="compositionally biased region" description="Acidic residues" evidence="6">
    <location>
        <begin position="136"/>
        <end position="150"/>
    </location>
</feature>
<reference evidence="9" key="1">
    <citation type="submission" date="2025-08" db="UniProtKB">
        <authorList>
            <consortium name="RefSeq"/>
        </authorList>
    </citation>
    <scope>IDENTIFICATION</scope>
    <source>
        <tissue evidence="9">Muscle</tissue>
    </source>
</reference>
<dbReference type="PANTHER" id="PTHR43811">
    <property type="entry name" value="FKBP-TYPE PEPTIDYL-PROLYL CIS-TRANS ISOMERASE FKPA"/>
    <property type="match status" value="1"/>
</dbReference>
<feature type="compositionally biased region" description="Basic residues" evidence="6">
    <location>
        <begin position="159"/>
        <end position="172"/>
    </location>
</feature>
<feature type="compositionally biased region" description="Basic and acidic residues" evidence="6">
    <location>
        <begin position="364"/>
        <end position="375"/>
    </location>
</feature>
<keyword evidence="3 5" id="KW-0697">Rotamase</keyword>
<dbReference type="Gene3D" id="3.10.50.40">
    <property type="match status" value="1"/>
</dbReference>
<organism evidence="8 9">
    <name type="scientific">Limulus polyphemus</name>
    <name type="common">Atlantic horseshoe crab</name>
    <dbReference type="NCBI Taxonomy" id="6850"/>
    <lineage>
        <taxon>Eukaryota</taxon>
        <taxon>Metazoa</taxon>
        <taxon>Ecdysozoa</taxon>
        <taxon>Arthropoda</taxon>
        <taxon>Chelicerata</taxon>
        <taxon>Merostomata</taxon>
        <taxon>Xiphosura</taxon>
        <taxon>Limulidae</taxon>
        <taxon>Limulus</taxon>
    </lineage>
</organism>
<dbReference type="GeneID" id="106478044"/>
<name>A0ABM1C4J3_LIMPO</name>
<dbReference type="EC" id="5.2.1.8" evidence="2 5"/>
<evidence type="ECO:0000256" key="1">
    <source>
        <dbReference type="ARBA" id="ARBA00000971"/>
    </source>
</evidence>
<evidence type="ECO:0000256" key="3">
    <source>
        <dbReference type="ARBA" id="ARBA00023110"/>
    </source>
</evidence>
<dbReference type="Gene3D" id="2.60.120.340">
    <property type="entry name" value="Nucleoplasmin core domain"/>
    <property type="match status" value="1"/>
</dbReference>
<feature type="compositionally biased region" description="Acidic residues" evidence="6">
    <location>
        <begin position="111"/>
        <end position="124"/>
    </location>
</feature>
<feature type="compositionally biased region" description="Basic and acidic residues" evidence="6">
    <location>
        <begin position="173"/>
        <end position="206"/>
    </location>
</feature>
<dbReference type="InterPro" id="IPR001179">
    <property type="entry name" value="PPIase_FKBP_dom"/>
</dbReference>
<accession>A0ABM1C4J3</accession>
<evidence type="ECO:0000256" key="6">
    <source>
        <dbReference type="SAM" id="MobiDB-lite"/>
    </source>
</evidence>
<gene>
    <name evidence="9" type="primary">LOC106478044</name>
</gene>
<dbReference type="Proteomes" id="UP000694941">
    <property type="component" value="Unplaced"/>
</dbReference>
<feature type="compositionally biased region" description="Polar residues" evidence="6">
    <location>
        <begin position="281"/>
        <end position="313"/>
    </location>
</feature>
<evidence type="ECO:0000313" key="9">
    <source>
        <dbReference type="RefSeq" id="XP_013794007.1"/>
    </source>
</evidence>
<protein>
    <recommendedName>
        <fullName evidence="2 5">peptidylprolyl isomerase</fullName>
        <ecNumber evidence="2 5">5.2.1.8</ecNumber>
    </recommendedName>
</protein>
<dbReference type="RefSeq" id="XP_013794007.1">
    <property type="nucleotide sequence ID" value="XM_013938553.2"/>
</dbReference>
<feature type="region of interest" description="Disordered" evidence="6">
    <location>
        <begin position="104"/>
        <end position="424"/>
    </location>
</feature>
<feature type="compositionally biased region" description="Basic and acidic residues" evidence="6">
    <location>
        <begin position="270"/>
        <end position="279"/>
    </location>
</feature>
<dbReference type="PROSITE" id="PS50059">
    <property type="entry name" value="FKBP_PPIASE"/>
    <property type="match status" value="1"/>
</dbReference>
<keyword evidence="4 5" id="KW-0413">Isomerase</keyword>
<dbReference type="Pfam" id="PF17800">
    <property type="entry name" value="NPL"/>
    <property type="match status" value="1"/>
</dbReference>
<dbReference type="InterPro" id="IPR046357">
    <property type="entry name" value="PPIase_dom_sf"/>
</dbReference>
<dbReference type="PIRSF" id="PIRSF001473">
    <property type="entry name" value="FK506-bp_FPR3"/>
    <property type="match status" value="1"/>
</dbReference>